<comment type="caution">
    <text evidence="6">The sequence shown here is derived from an EMBL/GenBank/DDBJ whole genome shotgun (WGS) entry which is preliminary data.</text>
</comment>
<proteinExistence type="predicted"/>
<evidence type="ECO:0000256" key="3">
    <source>
        <dbReference type="ARBA" id="ARBA00022833"/>
    </source>
</evidence>
<keyword evidence="3" id="KW-0862">Zinc</keyword>
<evidence type="ECO:0000256" key="2">
    <source>
        <dbReference type="ARBA" id="ARBA00022771"/>
    </source>
</evidence>
<evidence type="ECO:0000256" key="4">
    <source>
        <dbReference type="PROSITE-ProRule" id="PRU00134"/>
    </source>
</evidence>
<sequence length="543" mass="61276">MSSDPRQCDHCYCKKGLFYDVEPLHTHSHREQKCDNCRRSGTPADFPVSRCTGCCASTYCSEECQQEAWRKGHKSCCKFFTHQRDIAAAHSGNPRAWADLMDWIEFHHDTFRNATLACYLKSRPEEKFPAVTNDNIVVIQAWYRNDPALPVGTKFAVRGAGYLSKTDPSVKRNTPAMNLGYQDAVANGKAQLGKSYRGTGSYLVVVRFRPGDHSDRPHDMVVMSFVKHFDIDDRRAARDYPSAVARFQDGRPVAAEDGHMMTYALEVTPIADKDSSMMPNICIHIFIAKCRMATYCSEECQRSHWRSGHKVACRLYAAARDRAILLSGNKEAWLHFSSWVKYHEVSLINSTIACYLQRTTFMHDRVMTEEHLLHVMIQYRNDPSLPLEKQFEMRGASFTSMGALRGGALSSEIARGRAYAVENGKAEMGDRYWGTGTYLLTVRFGATEAIDGLNEIPFWKHFGISVSAGNARPLCHNSIGQLGINLSEGKKIYFSCRKSKRFPTYDCGGWMHETVGVFSHLVSTFTQLRTIQLGYEPTPLGSP</sequence>
<dbReference type="SUPFAM" id="SSF144232">
    <property type="entry name" value="HIT/MYND zinc finger-like"/>
    <property type="match status" value="2"/>
</dbReference>
<dbReference type="AlphaFoldDB" id="A0A4Y9Y4A7"/>
<name>A0A4Y9Y4A7_9AGAM</name>
<keyword evidence="7" id="KW-1185">Reference proteome</keyword>
<dbReference type="Gene3D" id="6.10.140.2220">
    <property type="match status" value="2"/>
</dbReference>
<evidence type="ECO:0000313" key="6">
    <source>
        <dbReference type="EMBL" id="TFY56613.1"/>
    </source>
</evidence>
<dbReference type="STRING" id="205917.A0A4Y9Y4A7"/>
<dbReference type="OrthoDB" id="2945048at2759"/>
<organism evidence="6 7">
    <name type="scientific">Dentipellis fragilis</name>
    <dbReference type="NCBI Taxonomy" id="205917"/>
    <lineage>
        <taxon>Eukaryota</taxon>
        <taxon>Fungi</taxon>
        <taxon>Dikarya</taxon>
        <taxon>Basidiomycota</taxon>
        <taxon>Agaricomycotina</taxon>
        <taxon>Agaricomycetes</taxon>
        <taxon>Russulales</taxon>
        <taxon>Hericiaceae</taxon>
        <taxon>Dentipellis</taxon>
    </lineage>
</organism>
<dbReference type="Pfam" id="PF01753">
    <property type="entry name" value="zf-MYND"/>
    <property type="match status" value="2"/>
</dbReference>
<evidence type="ECO:0000313" key="7">
    <source>
        <dbReference type="Proteomes" id="UP000298327"/>
    </source>
</evidence>
<dbReference type="EMBL" id="SEOQ01000813">
    <property type="protein sequence ID" value="TFY56613.1"/>
    <property type="molecule type" value="Genomic_DNA"/>
</dbReference>
<accession>A0A4Y9Y4A7</accession>
<evidence type="ECO:0000259" key="5">
    <source>
        <dbReference type="PROSITE" id="PS50865"/>
    </source>
</evidence>
<feature type="domain" description="MYND-type" evidence="5">
    <location>
        <begin position="282"/>
        <end position="313"/>
    </location>
</feature>
<reference evidence="6 7" key="1">
    <citation type="submission" date="2019-02" db="EMBL/GenBank/DDBJ databases">
        <title>Genome sequencing of the rare red list fungi Dentipellis fragilis.</title>
        <authorList>
            <person name="Buettner E."/>
            <person name="Kellner H."/>
        </authorList>
    </citation>
    <scope>NUCLEOTIDE SEQUENCE [LARGE SCALE GENOMIC DNA]</scope>
    <source>
        <strain evidence="6 7">DSM 105465</strain>
    </source>
</reference>
<keyword evidence="1" id="KW-0479">Metal-binding</keyword>
<dbReference type="PROSITE" id="PS50865">
    <property type="entry name" value="ZF_MYND_2"/>
    <property type="match status" value="2"/>
</dbReference>
<dbReference type="InterPro" id="IPR002893">
    <property type="entry name" value="Znf_MYND"/>
</dbReference>
<keyword evidence="2 4" id="KW-0863">Zinc-finger</keyword>
<feature type="domain" description="MYND-type" evidence="5">
    <location>
        <begin position="34"/>
        <end position="77"/>
    </location>
</feature>
<dbReference type="GO" id="GO:0008270">
    <property type="term" value="F:zinc ion binding"/>
    <property type="evidence" value="ECO:0007669"/>
    <property type="project" value="UniProtKB-KW"/>
</dbReference>
<evidence type="ECO:0000256" key="1">
    <source>
        <dbReference type="ARBA" id="ARBA00022723"/>
    </source>
</evidence>
<protein>
    <recommendedName>
        <fullName evidence="5">MYND-type domain-containing protein</fullName>
    </recommendedName>
</protein>
<gene>
    <name evidence="6" type="ORF">EVG20_g8861</name>
</gene>
<dbReference type="Proteomes" id="UP000298327">
    <property type="component" value="Unassembled WGS sequence"/>
</dbReference>